<keyword evidence="1" id="KW-1133">Transmembrane helix</keyword>
<keyword evidence="1" id="KW-0472">Membrane</keyword>
<organism evidence="4 5">
    <name type="scientific">Pontiella desulfatans</name>
    <dbReference type="NCBI Taxonomy" id="2750659"/>
    <lineage>
        <taxon>Bacteria</taxon>
        <taxon>Pseudomonadati</taxon>
        <taxon>Kiritimatiellota</taxon>
        <taxon>Kiritimatiellia</taxon>
        <taxon>Kiritimatiellales</taxon>
        <taxon>Pontiellaceae</taxon>
        <taxon>Pontiella</taxon>
    </lineage>
</organism>
<accession>A0A6C2U7U4</accession>
<evidence type="ECO:0000256" key="1">
    <source>
        <dbReference type="SAM" id="Phobius"/>
    </source>
</evidence>
<name>A0A6C2U7U4_PONDE</name>
<evidence type="ECO:0000313" key="4">
    <source>
        <dbReference type="EMBL" id="VGO16120.1"/>
    </source>
</evidence>
<keyword evidence="2" id="KW-0732">Signal</keyword>
<dbReference type="Pfam" id="PF07589">
    <property type="entry name" value="PEP-CTERM"/>
    <property type="match status" value="1"/>
</dbReference>
<dbReference type="Proteomes" id="UP000366872">
    <property type="component" value="Unassembled WGS sequence"/>
</dbReference>
<dbReference type="RefSeq" id="WP_136081669.1">
    <property type="nucleotide sequence ID" value="NZ_CAAHFG010000003.1"/>
</dbReference>
<keyword evidence="1" id="KW-0812">Transmembrane</keyword>
<reference evidence="4 5" key="1">
    <citation type="submission" date="2019-04" db="EMBL/GenBank/DDBJ databases">
        <authorList>
            <person name="Van Vliet M D."/>
        </authorList>
    </citation>
    <scope>NUCLEOTIDE SEQUENCE [LARGE SCALE GENOMIC DNA]</scope>
    <source>
        <strain evidence="4 5">F1</strain>
    </source>
</reference>
<protein>
    <recommendedName>
        <fullName evidence="3">Ice-binding protein C-terminal domain-containing protein</fullName>
    </recommendedName>
</protein>
<dbReference type="NCBIfam" id="TIGR02595">
    <property type="entry name" value="PEP_CTERM"/>
    <property type="match status" value="1"/>
</dbReference>
<evidence type="ECO:0000259" key="3">
    <source>
        <dbReference type="Pfam" id="PF07589"/>
    </source>
</evidence>
<evidence type="ECO:0000313" key="5">
    <source>
        <dbReference type="Proteomes" id="UP000366872"/>
    </source>
</evidence>
<feature type="signal peptide" evidence="2">
    <location>
        <begin position="1"/>
        <end position="19"/>
    </location>
</feature>
<proteinExistence type="predicted"/>
<dbReference type="EMBL" id="CAAHFG010000003">
    <property type="protein sequence ID" value="VGO16120.1"/>
    <property type="molecule type" value="Genomic_DNA"/>
</dbReference>
<feature type="chain" id="PRO_5025505675" description="Ice-binding protein C-terminal domain-containing protein" evidence="2">
    <location>
        <begin position="20"/>
        <end position="194"/>
    </location>
</feature>
<sequence length="194" mass="19327">MKKAIVLLSAIALAGAASADIYTALAAGFGIGGNGSAGGIVNATDGTQILLQLIDGGGDGLDYEAGMQVWADGVKASGNDTVLGTLSGVVTSGGADYSDWAGLIAGTITATYTADAWIRVSGTEGGDWVYEQAMSFSDIDISDPKATPEGKFFDNGGAGGTATGAVTVIPEPATIGLMGIAGIGMFLARRKARR</sequence>
<keyword evidence="5" id="KW-1185">Reference proteome</keyword>
<evidence type="ECO:0000256" key="2">
    <source>
        <dbReference type="SAM" id="SignalP"/>
    </source>
</evidence>
<gene>
    <name evidence="4" type="ORF">PDESU_04710</name>
</gene>
<dbReference type="AlphaFoldDB" id="A0A6C2U7U4"/>
<dbReference type="InterPro" id="IPR013424">
    <property type="entry name" value="Ice-binding_C"/>
</dbReference>
<feature type="transmembrane region" description="Helical" evidence="1">
    <location>
        <begin position="172"/>
        <end position="188"/>
    </location>
</feature>
<feature type="domain" description="Ice-binding protein C-terminal" evidence="3">
    <location>
        <begin position="169"/>
        <end position="191"/>
    </location>
</feature>